<name>A0A2M7BY44_9BACT</name>
<feature type="domain" description="4Fe4S-binding SPASM" evidence="1">
    <location>
        <begin position="11"/>
        <end position="51"/>
    </location>
</feature>
<evidence type="ECO:0000313" key="3">
    <source>
        <dbReference type="Proteomes" id="UP000230324"/>
    </source>
</evidence>
<dbReference type="InterPro" id="IPR013785">
    <property type="entry name" value="Aldolase_TIM"/>
</dbReference>
<proteinExistence type="predicted"/>
<evidence type="ECO:0000313" key="2">
    <source>
        <dbReference type="EMBL" id="PIV12604.1"/>
    </source>
</evidence>
<comment type="caution">
    <text evidence="2">The sequence shown here is derived from an EMBL/GenBank/DDBJ whole genome shotgun (WGS) entry which is preliminary data.</text>
</comment>
<dbReference type="Pfam" id="PF13186">
    <property type="entry name" value="SPASM"/>
    <property type="match status" value="1"/>
</dbReference>
<dbReference type="Proteomes" id="UP000230324">
    <property type="component" value="Unassembled WGS sequence"/>
</dbReference>
<sequence length="58" mass="6937">MGQFGQYQEIIKKFSFGNVFDCSFKNVWNSQKAIFFRRTLSKNPNKYCRLCSKYRGIL</sequence>
<dbReference type="Gene3D" id="3.20.20.70">
    <property type="entry name" value="Aldolase class I"/>
    <property type="match status" value="1"/>
</dbReference>
<dbReference type="InterPro" id="IPR023885">
    <property type="entry name" value="4Fe4S-binding_SPASM_dom"/>
</dbReference>
<reference evidence="3" key="1">
    <citation type="submission" date="2017-09" db="EMBL/GenBank/DDBJ databases">
        <title>Depth-based differentiation of microbial function through sediment-hosted aquifers and enrichment of novel symbionts in the deep terrestrial subsurface.</title>
        <authorList>
            <person name="Probst A.J."/>
            <person name="Ladd B."/>
            <person name="Jarett J.K."/>
            <person name="Geller-Mcgrath D.E."/>
            <person name="Sieber C.M.K."/>
            <person name="Emerson J.B."/>
            <person name="Anantharaman K."/>
            <person name="Thomas B.C."/>
            <person name="Malmstrom R."/>
            <person name="Stieglmeier M."/>
            <person name="Klingl A."/>
            <person name="Woyke T."/>
            <person name="Ryan C.M."/>
            <person name="Banfield J.F."/>
        </authorList>
    </citation>
    <scope>NUCLEOTIDE SEQUENCE [LARGE SCALE GENOMIC DNA]</scope>
</reference>
<dbReference type="CDD" id="cd21109">
    <property type="entry name" value="SPASM"/>
    <property type="match status" value="1"/>
</dbReference>
<accession>A0A2M7BY44</accession>
<evidence type="ECO:0000259" key="1">
    <source>
        <dbReference type="Pfam" id="PF13186"/>
    </source>
</evidence>
<dbReference type="AlphaFoldDB" id="A0A2M7BY44"/>
<gene>
    <name evidence="2" type="ORF">COS47_01740</name>
</gene>
<organism evidence="2 3">
    <name type="scientific">Candidatus Nealsonbacteria bacterium CG03_land_8_20_14_0_80_36_12</name>
    <dbReference type="NCBI Taxonomy" id="1974701"/>
    <lineage>
        <taxon>Bacteria</taxon>
        <taxon>Candidatus Nealsoniibacteriota</taxon>
    </lineage>
</organism>
<protein>
    <recommendedName>
        <fullName evidence="1">4Fe4S-binding SPASM domain-containing protein</fullName>
    </recommendedName>
</protein>
<dbReference type="EMBL" id="PEUV01000036">
    <property type="protein sequence ID" value="PIV12604.1"/>
    <property type="molecule type" value="Genomic_DNA"/>
</dbReference>